<dbReference type="AlphaFoldDB" id="A0A1I0QW08"/>
<gene>
    <name evidence="1" type="ORF">SAMN05421659_109171</name>
</gene>
<organism evidence="1 2">
    <name type="scientific">[Clostridium] fimetarium</name>
    <dbReference type="NCBI Taxonomy" id="99656"/>
    <lineage>
        <taxon>Bacteria</taxon>
        <taxon>Bacillati</taxon>
        <taxon>Bacillota</taxon>
        <taxon>Clostridia</taxon>
        <taxon>Lachnospirales</taxon>
        <taxon>Lachnospiraceae</taxon>
    </lineage>
</organism>
<accession>A0A1I0QW08</accession>
<evidence type="ECO:0000313" key="2">
    <source>
        <dbReference type="Proteomes" id="UP000199701"/>
    </source>
</evidence>
<sequence>MRKTHPYIKEDNDLVIIIRPLRNDSTKSWMKEYIIKSFSDEEYELYVQFIINIFKQKIAFSLYFSIYGVDISISAIKSSNGEISKGSSLSKSNTDCVQTLSADIDGLEPESINAIYQKLLDLDLETICIWSGHGIQFHILLNKPCMDLLALSKFNDALQQNGFDVDKQVRDCSRILRLGFFNMKAKIPDNNKYQDIIKVEQIANTNRRYEISDIFKKLGVDYIPAKRPFGTKRVDLLKNPNALETYKFACEHEGYSPSKPKIKKVVQVKTVEPEVIASDKKLIISQIETINLQELYPMLHISQLSVGFRNMLYGFREGYADNTLMFIVARLHHYGFSLVQIQKVTSKLAILDTFNWSWDEDMVAHKTEYFFNLGIHNVPTNTFKDLEEEFGPLKSQFIKKTKDMKSVNIHIPRTLFTYQPNANGNQIAKIKSAAFVLYLNFLLDTYQYSIENPDQCKMYLEQDIIELSGRKRSATRDALENLTPKAIDKVQIKLVSKKKAVSKRDGAAYRYFVNPINKYNGYIEMNFENLKYLLDQCKSNQLSNSALMLYFYMIFRMGENDTETIAQFTMALATGISQSQIQRLLVELEAKKLITISKNGYRETNKYCILNYNDEIAPIVSCSF</sequence>
<dbReference type="Proteomes" id="UP000199701">
    <property type="component" value="Unassembled WGS sequence"/>
</dbReference>
<keyword evidence="2" id="KW-1185">Reference proteome</keyword>
<dbReference type="InterPro" id="IPR036388">
    <property type="entry name" value="WH-like_DNA-bd_sf"/>
</dbReference>
<protein>
    <submittedName>
        <fullName evidence="1">Uncharacterized protein</fullName>
    </submittedName>
</protein>
<dbReference type="RefSeq" id="WP_092454562.1">
    <property type="nucleotide sequence ID" value="NZ_FOJI01000009.1"/>
</dbReference>
<reference evidence="1 2" key="1">
    <citation type="submission" date="2016-10" db="EMBL/GenBank/DDBJ databases">
        <authorList>
            <person name="de Groot N.N."/>
        </authorList>
    </citation>
    <scope>NUCLEOTIDE SEQUENCE [LARGE SCALE GENOMIC DNA]</scope>
    <source>
        <strain evidence="1 2">DSM 9179</strain>
    </source>
</reference>
<proteinExistence type="predicted"/>
<dbReference type="OrthoDB" id="2080021at2"/>
<name>A0A1I0QW08_9FIRM</name>
<dbReference type="Gene3D" id="1.10.10.10">
    <property type="entry name" value="Winged helix-like DNA-binding domain superfamily/Winged helix DNA-binding domain"/>
    <property type="match status" value="1"/>
</dbReference>
<evidence type="ECO:0000313" key="1">
    <source>
        <dbReference type="EMBL" id="SEW31673.1"/>
    </source>
</evidence>
<dbReference type="EMBL" id="FOJI01000009">
    <property type="protein sequence ID" value="SEW31673.1"/>
    <property type="molecule type" value="Genomic_DNA"/>
</dbReference>